<evidence type="ECO:0000313" key="3">
    <source>
        <dbReference type="EMBL" id="VFT81118.1"/>
    </source>
</evidence>
<dbReference type="Gene3D" id="3.30.530.20">
    <property type="match status" value="1"/>
</dbReference>
<accession>A0A485KEM6</accession>
<gene>
    <name evidence="3" type="primary">Aste57867_3981</name>
    <name evidence="2" type="ORF">As57867_003970</name>
    <name evidence="3" type="ORF">ASTE57867_3981</name>
</gene>
<dbReference type="EMBL" id="VJMH01000845">
    <property type="protein sequence ID" value="KAF0714266.1"/>
    <property type="molecule type" value="Genomic_DNA"/>
</dbReference>
<dbReference type="Gene3D" id="3.30.40.10">
    <property type="entry name" value="Zinc/RING finger domain, C3HC4 (zinc finger)"/>
    <property type="match status" value="1"/>
</dbReference>
<dbReference type="OrthoDB" id="166134at2759"/>
<dbReference type="Proteomes" id="UP000332933">
    <property type="component" value="Unassembled WGS sequence"/>
</dbReference>
<protein>
    <submittedName>
        <fullName evidence="3">Aste57867_3981 protein</fullName>
    </submittedName>
</protein>
<reference evidence="3 4" key="1">
    <citation type="submission" date="2019-03" db="EMBL/GenBank/DDBJ databases">
        <authorList>
            <person name="Gaulin E."/>
            <person name="Dumas B."/>
        </authorList>
    </citation>
    <scope>NUCLEOTIDE SEQUENCE [LARGE SCALE GENOMIC DNA]</scope>
    <source>
        <strain evidence="3">CBS 568.67</strain>
    </source>
</reference>
<dbReference type="EMBL" id="CAADRA010000845">
    <property type="protein sequence ID" value="VFT81118.1"/>
    <property type="molecule type" value="Genomic_DNA"/>
</dbReference>
<organism evidence="3 4">
    <name type="scientific">Aphanomyces stellatus</name>
    <dbReference type="NCBI Taxonomy" id="120398"/>
    <lineage>
        <taxon>Eukaryota</taxon>
        <taxon>Sar</taxon>
        <taxon>Stramenopiles</taxon>
        <taxon>Oomycota</taxon>
        <taxon>Saprolegniomycetes</taxon>
        <taxon>Saprolegniales</taxon>
        <taxon>Verrucalvaceae</taxon>
        <taxon>Aphanomyces</taxon>
    </lineage>
</organism>
<dbReference type="PANTHER" id="PTHR13510:SF44">
    <property type="entry name" value="RABENOSYN-5"/>
    <property type="match status" value="1"/>
</dbReference>
<feature type="coiled-coil region" evidence="1">
    <location>
        <begin position="416"/>
        <end position="443"/>
    </location>
</feature>
<dbReference type="InterPro" id="IPR023393">
    <property type="entry name" value="START-like_dom_sf"/>
</dbReference>
<keyword evidence="1" id="KW-0175">Coiled coil</keyword>
<dbReference type="AlphaFoldDB" id="A0A485KEM6"/>
<dbReference type="InterPro" id="IPR013083">
    <property type="entry name" value="Znf_RING/FYVE/PHD"/>
</dbReference>
<reference evidence="2" key="2">
    <citation type="submission" date="2019-06" db="EMBL/GenBank/DDBJ databases">
        <title>Genomics analysis of Aphanomyces spp. identifies a new class of oomycete effector associated with host adaptation.</title>
        <authorList>
            <person name="Gaulin E."/>
        </authorList>
    </citation>
    <scope>NUCLEOTIDE SEQUENCE</scope>
    <source>
        <strain evidence="2">CBS 578.67</strain>
    </source>
</reference>
<name>A0A485KEM6_9STRA</name>
<evidence type="ECO:0000313" key="2">
    <source>
        <dbReference type="EMBL" id="KAF0714266.1"/>
    </source>
</evidence>
<dbReference type="PANTHER" id="PTHR13510">
    <property type="entry name" value="FYVE-FINGER-CONTAINING RAB5 EFFECTOR PROTEIN RABENOSYN-5-RELATED"/>
    <property type="match status" value="1"/>
</dbReference>
<sequence length="444" mass="50099">MVKATKEPKYVDDLEKWRNRERYEVPVAEAMAVKASMGLMVKEFISRSSSVTRDIDALQDGYKLVTSKPNSRVYTRRAAHPSLKECLTIGRTGDLSLDDLAYLMYSDTTEVLRHDQAIFYEHNFHDAAVLVNFHSRTAEDPFLFFGVKYYRISIPSSGLSEVRDTLYFEYCGSTTDANGNKVLYVVRDSEFLQNMAPLPGVIRLQFRSLHLFTELPDGSVEIVTRQFINPHGMIPAWMCNRQLVRYASMVETYPTALQYKRFLDKVNKQPVRRPRKIVNICNSCNAKMTKFSFKALYNCAYCGEIVCSKCLVAVPHAIDSSIPPACVKEEYCKRCFLEAQVSTRGSMSAGSRGSGDFLKGPFRSDAEATHSVTSSTQDDQLESYMSTGNTIVKTEVLVPATPSRDAMLVDSATAAFSQLQLSIEQQKQLVSQMQEQLKKRSQLP</sequence>
<dbReference type="InterPro" id="IPR052727">
    <property type="entry name" value="Rab4/Rab5_effector"/>
</dbReference>
<dbReference type="InterPro" id="IPR011011">
    <property type="entry name" value="Znf_FYVE_PHD"/>
</dbReference>
<keyword evidence="4" id="KW-1185">Reference proteome</keyword>
<dbReference type="CDD" id="cd00065">
    <property type="entry name" value="FYVE_like_SF"/>
    <property type="match status" value="1"/>
</dbReference>
<evidence type="ECO:0000313" key="4">
    <source>
        <dbReference type="Proteomes" id="UP000332933"/>
    </source>
</evidence>
<proteinExistence type="predicted"/>
<dbReference type="SUPFAM" id="SSF55961">
    <property type="entry name" value="Bet v1-like"/>
    <property type="match status" value="1"/>
</dbReference>
<evidence type="ECO:0000256" key="1">
    <source>
        <dbReference type="SAM" id="Coils"/>
    </source>
</evidence>
<dbReference type="SUPFAM" id="SSF57903">
    <property type="entry name" value="FYVE/PHD zinc finger"/>
    <property type="match status" value="1"/>
</dbReference>